<organism evidence="2 3">
    <name type="scientific">Parabacteroides merdae</name>
    <dbReference type="NCBI Taxonomy" id="46503"/>
    <lineage>
        <taxon>Bacteria</taxon>
        <taxon>Pseudomonadati</taxon>
        <taxon>Bacteroidota</taxon>
        <taxon>Bacteroidia</taxon>
        <taxon>Bacteroidales</taxon>
        <taxon>Tannerellaceae</taxon>
        <taxon>Parabacteroides</taxon>
    </lineage>
</organism>
<evidence type="ECO:0000259" key="1">
    <source>
        <dbReference type="Pfam" id="PF18998"/>
    </source>
</evidence>
<name>A0AA37K8Q8_9BACT</name>
<comment type="caution">
    <text evidence="2">The sequence shown here is derived from an EMBL/GenBank/DDBJ whole genome shotgun (WGS) entry which is preliminary data.</text>
</comment>
<reference evidence="2" key="1">
    <citation type="submission" date="2022-01" db="EMBL/GenBank/DDBJ databases">
        <title>Novel bile acid biosynthetic pathways are enriched in the microbiome of centenarians.</title>
        <authorList>
            <person name="Sato Y."/>
            <person name="Atarashi K."/>
            <person name="Plichta R.D."/>
            <person name="Arai Y."/>
            <person name="Sasajima S."/>
            <person name="Kearney M.S."/>
            <person name="Suda W."/>
            <person name="Takeshita K."/>
            <person name="Sasaki T."/>
            <person name="Okamoto S."/>
            <person name="Skelly N.A."/>
            <person name="Okamura Y."/>
            <person name="Vlamakis H."/>
            <person name="Li Y."/>
            <person name="Tanoue T."/>
            <person name="Takei H."/>
            <person name="Nittono H."/>
            <person name="Narushima S."/>
            <person name="Irie J."/>
            <person name="Itoh H."/>
            <person name="Moriya K."/>
            <person name="Sugiura Y."/>
            <person name="Suematsu M."/>
            <person name="Moritoki N."/>
            <person name="Shibata S."/>
            <person name="Littman R.D."/>
            <person name="Fischbach A.M."/>
            <person name="Uwamino Y."/>
            <person name="Inoue T."/>
            <person name="Honda A."/>
            <person name="Hattori M."/>
            <person name="Murai T."/>
            <person name="Xavier J.R."/>
            <person name="Hirose N."/>
            <person name="Honda K."/>
        </authorList>
    </citation>
    <scope>NUCLEOTIDE SEQUENCE</scope>
    <source>
        <strain evidence="2">CE91-St3</strain>
    </source>
</reference>
<sequence>MKELKYFIFGILAAFSVGLYSCQNDDVADPSATDDNEQTFTVLEDVTTKGSTDILEGCNTYKTGEYVKVKAKSGATISGTRLRGSGTISSTYEKNGYAWANIDDIHGDWKVSATLPDYSVTVKAGTGGTASGGGTVEKGSSVNISAQPSSGYTFDKWTLSTGSGSFANSTSSSTTFFPKSNCTVTANFKKKDDGYYIVSYSVGTIWTAGGLEFTIYATRSDPSMDEGLPSTLYMTYSITAEYNTFDGQHHQELYASGNAYIREGGYYCNVTHDKDIPNLYGDVEYTIQLSGPSSLSGFPIQYQQY</sequence>
<dbReference type="AlphaFoldDB" id="A0AA37K8Q8"/>
<dbReference type="Pfam" id="PF18998">
    <property type="entry name" value="Flg_new_2"/>
    <property type="match status" value="1"/>
</dbReference>
<dbReference type="RefSeq" id="WP_075965603.1">
    <property type="nucleotide sequence ID" value="NZ_BQNZ01000003.1"/>
</dbReference>
<evidence type="ECO:0000313" key="2">
    <source>
        <dbReference type="EMBL" id="GKH73376.1"/>
    </source>
</evidence>
<dbReference type="InterPro" id="IPR044060">
    <property type="entry name" value="Bacterial_rp_domain"/>
</dbReference>
<feature type="domain" description="Bacterial repeat" evidence="1">
    <location>
        <begin position="118"/>
        <end position="191"/>
    </location>
</feature>
<protein>
    <recommendedName>
        <fullName evidence="1">Bacterial repeat domain-containing protein</fullName>
    </recommendedName>
</protein>
<proteinExistence type="predicted"/>
<gene>
    <name evidence="2" type="ORF">CE91St3_32390</name>
</gene>
<dbReference type="PROSITE" id="PS51257">
    <property type="entry name" value="PROKAR_LIPOPROTEIN"/>
    <property type="match status" value="1"/>
</dbReference>
<dbReference type="EMBL" id="BQNZ01000003">
    <property type="protein sequence ID" value="GKH73376.1"/>
    <property type="molecule type" value="Genomic_DNA"/>
</dbReference>
<dbReference type="Proteomes" id="UP001055114">
    <property type="component" value="Unassembled WGS sequence"/>
</dbReference>
<accession>A0AA37K8Q8</accession>
<evidence type="ECO:0000313" key="3">
    <source>
        <dbReference type="Proteomes" id="UP001055114"/>
    </source>
</evidence>